<comment type="caution">
    <text evidence="2">The sequence shown here is derived from an EMBL/GenBank/DDBJ whole genome shotgun (WGS) entry which is preliminary data.</text>
</comment>
<feature type="region of interest" description="Disordered" evidence="1">
    <location>
        <begin position="87"/>
        <end position="122"/>
    </location>
</feature>
<feature type="compositionally biased region" description="Basic and acidic residues" evidence="1">
    <location>
        <begin position="113"/>
        <end position="122"/>
    </location>
</feature>
<protein>
    <submittedName>
        <fullName evidence="2">Uncharacterized protein</fullName>
    </submittedName>
</protein>
<keyword evidence="3" id="KW-1185">Reference proteome</keyword>
<proteinExistence type="predicted"/>
<evidence type="ECO:0000256" key="1">
    <source>
        <dbReference type="SAM" id="MobiDB-lite"/>
    </source>
</evidence>
<feature type="region of interest" description="Disordered" evidence="1">
    <location>
        <begin position="50"/>
        <end position="70"/>
    </location>
</feature>
<name>A0AAD7NKX0_9AGAR</name>
<feature type="region of interest" description="Disordered" evidence="1">
    <location>
        <begin position="1"/>
        <end position="37"/>
    </location>
</feature>
<dbReference type="Proteomes" id="UP001215598">
    <property type="component" value="Unassembled WGS sequence"/>
</dbReference>
<reference evidence="2" key="1">
    <citation type="submission" date="2023-03" db="EMBL/GenBank/DDBJ databases">
        <title>Massive genome expansion in bonnet fungi (Mycena s.s.) driven by repeated elements and novel gene families across ecological guilds.</title>
        <authorList>
            <consortium name="Lawrence Berkeley National Laboratory"/>
            <person name="Harder C.B."/>
            <person name="Miyauchi S."/>
            <person name="Viragh M."/>
            <person name="Kuo A."/>
            <person name="Thoen E."/>
            <person name="Andreopoulos B."/>
            <person name="Lu D."/>
            <person name="Skrede I."/>
            <person name="Drula E."/>
            <person name="Henrissat B."/>
            <person name="Morin E."/>
            <person name="Kohler A."/>
            <person name="Barry K."/>
            <person name="LaButti K."/>
            <person name="Morin E."/>
            <person name="Salamov A."/>
            <person name="Lipzen A."/>
            <person name="Mereny Z."/>
            <person name="Hegedus B."/>
            <person name="Baldrian P."/>
            <person name="Stursova M."/>
            <person name="Weitz H."/>
            <person name="Taylor A."/>
            <person name="Grigoriev I.V."/>
            <person name="Nagy L.G."/>
            <person name="Martin F."/>
            <person name="Kauserud H."/>
        </authorList>
    </citation>
    <scope>NUCLEOTIDE SEQUENCE</scope>
    <source>
        <strain evidence="2">CBHHK182m</strain>
    </source>
</reference>
<sequence length="122" mass="13706">MNMTTNMNLSAKGWGLEKEDKQGARMKTRKACTGPGQRWQLDCTTAVAKPAKGFHRKGEERKTSYPNTGKPVLAAYARSLAPARKTVAWNHRETRGTNGADTQDVNQRVKRHASTERRKTEH</sequence>
<evidence type="ECO:0000313" key="3">
    <source>
        <dbReference type="Proteomes" id="UP001215598"/>
    </source>
</evidence>
<feature type="compositionally biased region" description="Polar residues" evidence="1">
    <location>
        <begin position="96"/>
        <end position="106"/>
    </location>
</feature>
<dbReference type="EMBL" id="JARKIB010000027">
    <property type="protein sequence ID" value="KAJ7764696.1"/>
    <property type="molecule type" value="Genomic_DNA"/>
</dbReference>
<accession>A0AAD7NKX0</accession>
<dbReference type="AlphaFoldDB" id="A0AAD7NKX0"/>
<evidence type="ECO:0000313" key="2">
    <source>
        <dbReference type="EMBL" id="KAJ7764696.1"/>
    </source>
</evidence>
<gene>
    <name evidence="2" type="ORF">B0H16DRAFT_1454533</name>
</gene>
<organism evidence="2 3">
    <name type="scientific">Mycena metata</name>
    <dbReference type="NCBI Taxonomy" id="1033252"/>
    <lineage>
        <taxon>Eukaryota</taxon>
        <taxon>Fungi</taxon>
        <taxon>Dikarya</taxon>
        <taxon>Basidiomycota</taxon>
        <taxon>Agaricomycotina</taxon>
        <taxon>Agaricomycetes</taxon>
        <taxon>Agaricomycetidae</taxon>
        <taxon>Agaricales</taxon>
        <taxon>Marasmiineae</taxon>
        <taxon>Mycenaceae</taxon>
        <taxon>Mycena</taxon>
    </lineage>
</organism>